<dbReference type="InterPro" id="IPR057207">
    <property type="entry name" value="FBXL15_LRR"/>
</dbReference>
<sequence>MQRVRLAHSADELLATQAGFGRTVDPLIDLCVVSMAKYMSLFESDVESLPPNVKDKLIKLLCIQGHLTDSSIRQVLHPSVRILDLRDCEVSDSALQSISQCKQLKEINLNSCKGQIRTSITSEGVCSLALSCPLLIKVLLRGCCNLTDAGVLALAVNCPQLQILNLSHCTSITDESLQALGQHCSSLLNLDFSATLVTDSGVQGLVNGRYSAKLTEINMCRCVNVTDESIEAVLKGCPHIRILLFHGCPLISDRSREALGQLVGPNKLKQVTWTVY</sequence>
<keyword evidence="1" id="KW-0833">Ubl conjugation pathway</keyword>
<dbReference type="PANTHER" id="PTHR13382">
    <property type="entry name" value="MITOCHONDRIAL ATP SYNTHASE COUPLING FACTOR B"/>
    <property type="match status" value="1"/>
</dbReference>
<keyword evidence="4" id="KW-1185">Reference proteome</keyword>
<dbReference type="Gene3D" id="3.80.10.10">
    <property type="entry name" value="Ribonuclease Inhibitor"/>
    <property type="match status" value="1"/>
</dbReference>
<reference evidence="3" key="1">
    <citation type="submission" date="2022-03" db="EMBL/GenBank/DDBJ databases">
        <authorList>
            <person name="Alioto T."/>
            <person name="Alioto T."/>
            <person name="Gomez Garrido J."/>
        </authorList>
    </citation>
    <scope>NUCLEOTIDE SEQUENCE</scope>
</reference>
<dbReference type="InterPro" id="IPR050648">
    <property type="entry name" value="F-box_LRR-repeat"/>
</dbReference>
<evidence type="ECO:0000313" key="3">
    <source>
        <dbReference type="EMBL" id="CAH2278263.1"/>
    </source>
</evidence>
<dbReference type="SUPFAM" id="SSF52047">
    <property type="entry name" value="RNI-like"/>
    <property type="match status" value="1"/>
</dbReference>
<dbReference type="Pfam" id="PF25372">
    <property type="entry name" value="DUF7885"/>
    <property type="match status" value="1"/>
</dbReference>
<proteinExistence type="predicted"/>
<name>A0AAD1RTX2_PELCU</name>
<dbReference type="SMART" id="SM00367">
    <property type="entry name" value="LRR_CC"/>
    <property type="match status" value="7"/>
</dbReference>
<dbReference type="Pfam" id="PF13516">
    <property type="entry name" value="LRR_6"/>
    <property type="match status" value="1"/>
</dbReference>
<protein>
    <submittedName>
        <fullName evidence="3">AMN1 homolog</fullName>
    </submittedName>
</protein>
<evidence type="ECO:0000256" key="1">
    <source>
        <dbReference type="ARBA" id="ARBA00022786"/>
    </source>
</evidence>
<feature type="domain" description="F-box/LRR-repeat protein 15-like leucin rich repeat" evidence="2">
    <location>
        <begin position="157"/>
        <end position="237"/>
    </location>
</feature>
<evidence type="ECO:0000313" key="4">
    <source>
        <dbReference type="Proteomes" id="UP001295444"/>
    </source>
</evidence>
<dbReference type="InterPro" id="IPR006553">
    <property type="entry name" value="Leu-rich_rpt_Cys-con_subtyp"/>
</dbReference>
<dbReference type="Proteomes" id="UP001295444">
    <property type="component" value="Chromosome 03"/>
</dbReference>
<organism evidence="3 4">
    <name type="scientific">Pelobates cultripes</name>
    <name type="common">Western spadefoot toad</name>
    <dbReference type="NCBI Taxonomy" id="61616"/>
    <lineage>
        <taxon>Eukaryota</taxon>
        <taxon>Metazoa</taxon>
        <taxon>Chordata</taxon>
        <taxon>Craniata</taxon>
        <taxon>Vertebrata</taxon>
        <taxon>Euteleostomi</taxon>
        <taxon>Amphibia</taxon>
        <taxon>Batrachia</taxon>
        <taxon>Anura</taxon>
        <taxon>Pelobatoidea</taxon>
        <taxon>Pelobatidae</taxon>
        <taxon>Pelobates</taxon>
    </lineage>
</organism>
<dbReference type="InterPro" id="IPR032675">
    <property type="entry name" value="LRR_dom_sf"/>
</dbReference>
<dbReference type="InterPro" id="IPR001611">
    <property type="entry name" value="Leu-rich_rpt"/>
</dbReference>
<accession>A0AAD1RTX2</accession>
<dbReference type="PANTHER" id="PTHR13382:SF70">
    <property type="entry name" value="ANTAGONIST OF MITOTIC EXIT NETWORK 1 HOMOLOG"/>
    <property type="match status" value="1"/>
</dbReference>
<dbReference type="AlphaFoldDB" id="A0AAD1RTX2"/>
<dbReference type="GO" id="GO:0005737">
    <property type="term" value="C:cytoplasm"/>
    <property type="evidence" value="ECO:0007669"/>
    <property type="project" value="TreeGrafter"/>
</dbReference>
<gene>
    <name evidence="3" type="ORF">PECUL_23A031843</name>
</gene>
<evidence type="ECO:0000259" key="2">
    <source>
        <dbReference type="Pfam" id="PF25372"/>
    </source>
</evidence>
<dbReference type="EMBL" id="OW240914">
    <property type="protein sequence ID" value="CAH2278263.1"/>
    <property type="molecule type" value="Genomic_DNA"/>
</dbReference>